<dbReference type="PANTHER" id="PTHR35585">
    <property type="entry name" value="HHE DOMAIN PROTEIN (AFU_ORTHOLOGUE AFUA_4G00730)"/>
    <property type="match status" value="1"/>
</dbReference>
<sequence length="176" mass="19711">MDVTQIILHDHAEQRRLFSAISEIDPKETKALAAIWNRLKNLLDSHAEAEERFFYPDLLKVGTGGGDADDAEEETRDAIDDHNDIRDTGEAVQKHKVGSPDWFEAVSACEVANSDHMGEEERQGLVDFRKHTSLEDRHKLGVQFLAFQCAHMVGVPVEDKDVDAYIDDPAQTLGDV</sequence>
<protein>
    <recommendedName>
        <fullName evidence="1">Hemerythrin-like domain-containing protein</fullName>
    </recommendedName>
</protein>
<dbReference type="Gene3D" id="1.20.120.520">
    <property type="entry name" value="nmb1532 protein domain like"/>
    <property type="match status" value="1"/>
</dbReference>
<dbReference type="PANTHER" id="PTHR35585:SF1">
    <property type="entry name" value="HHE DOMAIN PROTEIN (AFU_ORTHOLOGUE AFUA_4G00730)"/>
    <property type="match status" value="1"/>
</dbReference>
<comment type="caution">
    <text evidence="2">The sequence shown here is derived from an EMBL/GenBank/DDBJ whole genome shotgun (WGS) entry which is preliminary data.</text>
</comment>
<dbReference type="RefSeq" id="WP_183964906.1">
    <property type="nucleotide sequence ID" value="NZ_BAABBZ010000059.1"/>
</dbReference>
<dbReference type="EMBL" id="JACIEJ010000003">
    <property type="protein sequence ID" value="MBB3985414.1"/>
    <property type="molecule type" value="Genomic_DNA"/>
</dbReference>
<gene>
    <name evidence="2" type="ORF">GGQ68_001743</name>
</gene>
<organism evidence="2 3">
    <name type="scientific">Sagittula marina</name>
    <dbReference type="NCBI Taxonomy" id="943940"/>
    <lineage>
        <taxon>Bacteria</taxon>
        <taxon>Pseudomonadati</taxon>
        <taxon>Pseudomonadota</taxon>
        <taxon>Alphaproteobacteria</taxon>
        <taxon>Rhodobacterales</taxon>
        <taxon>Roseobacteraceae</taxon>
        <taxon>Sagittula</taxon>
    </lineage>
</organism>
<dbReference type="AlphaFoldDB" id="A0A7W6GTN6"/>
<evidence type="ECO:0000313" key="2">
    <source>
        <dbReference type="EMBL" id="MBB3985414.1"/>
    </source>
</evidence>
<dbReference type="Pfam" id="PF01814">
    <property type="entry name" value="Hemerythrin"/>
    <property type="match status" value="1"/>
</dbReference>
<reference evidence="2 3" key="1">
    <citation type="submission" date="2020-08" db="EMBL/GenBank/DDBJ databases">
        <title>Genomic Encyclopedia of Type Strains, Phase IV (KMG-IV): sequencing the most valuable type-strain genomes for metagenomic binning, comparative biology and taxonomic classification.</title>
        <authorList>
            <person name="Goeker M."/>
        </authorList>
    </citation>
    <scope>NUCLEOTIDE SEQUENCE [LARGE SCALE GENOMIC DNA]</scope>
    <source>
        <strain evidence="2 3">DSM 102235</strain>
    </source>
</reference>
<evidence type="ECO:0000313" key="3">
    <source>
        <dbReference type="Proteomes" id="UP000541426"/>
    </source>
</evidence>
<keyword evidence="3" id="KW-1185">Reference proteome</keyword>
<evidence type="ECO:0000259" key="1">
    <source>
        <dbReference type="Pfam" id="PF01814"/>
    </source>
</evidence>
<accession>A0A7W6GTN6</accession>
<proteinExistence type="predicted"/>
<dbReference type="Proteomes" id="UP000541426">
    <property type="component" value="Unassembled WGS sequence"/>
</dbReference>
<dbReference type="InterPro" id="IPR012312">
    <property type="entry name" value="Hemerythrin-like"/>
</dbReference>
<feature type="domain" description="Hemerythrin-like" evidence="1">
    <location>
        <begin position="4"/>
        <end position="122"/>
    </location>
</feature>
<name>A0A7W6GTN6_9RHOB</name>